<reference evidence="11 12" key="1">
    <citation type="journal article" date="2015" name="Stand. Genomic Sci.">
        <title>Genomic Encyclopedia of Bacterial and Archaeal Type Strains, Phase III: the genomes of soil and plant-associated and newly described type strains.</title>
        <authorList>
            <person name="Whitman W.B."/>
            <person name="Woyke T."/>
            <person name="Klenk H.P."/>
            <person name="Zhou Y."/>
            <person name="Lilburn T.G."/>
            <person name="Beck B.J."/>
            <person name="De Vos P."/>
            <person name="Vandamme P."/>
            <person name="Eisen J.A."/>
            <person name="Garrity G."/>
            <person name="Hugenholtz P."/>
            <person name="Kyrpides N.C."/>
        </authorList>
    </citation>
    <scope>NUCLEOTIDE SEQUENCE [LARGE SCALE GENOMIC DNA]</scope>
    <source>
        <strain evidence="11 12">CECT 7306</strain>
    </source>
</reference>
<organism evidence="11 12">
    <name type="scientific">Pseudokineococcus lusitanus</name>
    <dbReference type="NCBI Taxonomy" id="763993"/>
    <lineage>
        <taxon>Bacteria</taxon>
        <taxon>Bacillati</taxon>
        <taxon>Actinomycetota</taxon>
        <taxon>Actinomycetes</taxon>
        <taxon>Kineosporiales</taxon>
        <taxon>Kineosporiaceae</taxon>
        <taxon>Pseudokineococcus</taxon>
    </lineage>
</organism>
<dbReference type="AlphaFoldDB" id="A0A3N1GA88"/>
<dbReference type="InterPro" id="IPR001750">
    <property type="entry name" value="ND/Mrp_TM"/>
</dbReference>
<dbReference type="InParanoid" id="A0A3N1GA88"/>
<comment type="similarity">
    <text evidence="2">Belongs to the CPA3 antiporters (TC 2.A.63) subunit D family.</text>
</comment>
<sequence>MIPLLAAVADQGQRATQGQVLEWPTLVPLPVLVPLVGAGLALALARHRRAQAAVSITALTVVAVTALAMLLAVQDVGTLVVAVGGWDSGVGINLVADQLSTLMLSVSSAVTLAVLVYSVAQGAADGDDGAPVAIFHPTYLVLSAGVSNAFLSGDLFNLYVGFEMLLAASFVLLTLGGTSARIRAGSTYVVVSIASSLVFLTAVALVYAATGTANLAQLPERLDALDDGVRLALQLLLLVAFGIKAAVFPLSAWLPDSYPTAPAPVTAVFAGLLTKVGIYAIIRTQTLLFPDGRLDDLLLVVALATMLVGILGAVAQTDIKRLLSFTLVSHIGYLVMGIALSSQLGLAAAVYYVIHHITVQTTLFLVTGLVERRGGTTSMDRLGGMAALSPLLGVLFFVPAMNLAGIPPLSGFLGKVGLVQAGVADGGTLPMVLVVAGVLTSLLTLYAVAKAWNRAFWSRPSTVGREEETAAREEEVPAATTAVTGVGGVEVREDAARQARGGSVLGDDGSRVTGALTGAAVDTAELPVDARRLPAWMVAPTAGLVALGLLLTVLAGPLLAVSSSAAEELRGRAPYVEAVLGDGTAAGLAPVGGRGGAEAVGTAGSAAGPGGEGGDR</sequence>
<evidence type="ECO:0000256" key="9">
    <source>
        <dbReference type="SAM" id="Phobius"/>
    </source>
</evidence>
<comment type="caution">
    <text evidence="11">The sequence shown here is derived from an EMBL/GenBank/DDBJ whole genome shotgun (WGS) entry which is preliminary data.</text>
</comment>
<evidence type="ECO:0000256" key="3">
    <source>
        <dbReference type="ARBA" id="ARBA00022475"/>
    </source>
</evidence>
<keyword evidence="6 9" id="KW-0472">Membrane</keyword>
<evidence type="ECO:0000259" key="10">
    <source>
        <dbReference type="Pfam" id="PF00361"/>
    </source>
</evidence>
<dbReference type="GO" id="GO:0042773">
    <property type="term" value="P:ATP synthesis coupled electron transport"/>
    <property type="evidence" value="ECO:0007669"/>
    <property type="project" value="InterPro"/>
</dbReference>
<evidence type="ECO:0000256" key="7">
    <source>
        <dbReference type="RuleBase" id="RU000320"/>
    </source>
</evidence>
<evidence type="ECO:0000256" key="1">
    <source>
        <dbReference type="ARBA" id="ARBA00004651"/>
    </source>
</evidence>
<feature type="transmembrane region" description="Helical" evidence="9">
    <location>
        <begin position="535"/>
        <end position="560"/>
    </location>
</feature>
<evidence type="ECO:0000256" key="2">
    <source>
        <dbReference type="ARBA" id="ARBA00005346"/>
    </source>
</evidence>
<feature type="transmembrane region" description="Helical" evidence="9">
    <location>
        <begin position="322"/>
        <end position="343"/>
    </location>
</feature>
<dbReference type="EMBL" id="RJKN01000007">
    <property type="protein sequence ID" value="ROP27147.1"/>
    <property type="molecule type" value="Genomic_DNA"/>
</dbReference>
<accession>A0A3N1GA88</accession>
<feature type="transmembrane region" description="Helical" evidence="9">
    <location>
        <begin position="26"/>
        <end position="45"/>
    </location>
</feature>
<feature type="transmembrane region" description="Helical" evidence="9">
    <location>
        <begin position="349"/>
        <end position="370"/>
    </location>
</feature>
<feature type="transmembrane region" description="Helical" evidence="9">
    <location>
        <begin position="52"/>
        <end position="73"/>
    </location>
</feature>
<feature type="transmembrane region" description="Helical" evidence="9">
    <location>
        <begin position="229"/>
        <end position="254"/>
    </location>
</feature>
<feature type="transmembrane region" description="Helical" evidence="9">
    <location>
        <begin position="188"/>
        <end position="209"/>
    </location>
</feature>
<dbReference type="Proteomes" id="UP000276232">
    <property type="component" value="Unassembled WGS sequence"/>
</dbReference>
<keyword evidence="12" id="KW-1185">Reference proteome</keyword>
<proteinExistence type="inferred from homology"/>
<feature type="transmembrane region" description="Helical" evidence="9">
    <location>
        <begin position="427"/>
        <end position="449"/>
    </location>
</feature>
<protein>
    <submittedName>
        <fullName evidence="11">Multisubunit sodium/proton antiporter MrpD subunit</fullName>
    </submittedName>
</protein>
<feature type="transmembrane region" description="Helical" evidence="9">
    <location>
        <begin position="102"/>
        <end position="120"/>
    </location>
</feature>
<feature type="transmembrane region" description="Helical" evidence="9">
    <location>
        <begin position="261"/>
        <end position="282"/>
    </location>
</feature>
<evidence type="ECO:0000256" key="5">
    <source>
        <dbReference type="ARBA" id="ARBA00022989"/>
    </source>
</evidence>
<feature type="domain" description="NADH:quinone oxidoreductase/Mrp antiporter transmembrane" evidence="10">
    <location>
        <begin position="152"/>
        <end position="440"/>
    </location>
</feature>
<dbReference type="InterPro" id="IPR003918">
    <property type="entry name" value="NADH_UbQ_OxRdtase"/>
</dbReference>
<dbReference type="PANTHER" id="PTHR42703">
    <property type="entry name" value="NADH DEHYDROGENASE"/>
    <property type="match status" value="1"/>
</dbReference>
<dbReference type="Pfam" id="PF00361">
    <property type="entry name" value="Proton_antipo_M"/>
    <property type="match status" value="1"/>
</dbReference>
<feature type="transmembrane region" description="Helical" evidence="9">
    <location>
        <begin position="132"/>
        <end position="150"/>
    </location>
</feature>
<dbReference type="PRINTS" id="PR01437">
    <property type="entry name" value="NUOXDRDTASE4"/>
</dbReference>
<evidence type="ECO:0000256" key="8">
    <source>
        <dbReference type="SAM" id="MobiDB-lite"/>
    </source>
</evidence>
<dbReference type="GO" id="GO:0008137">
    <property type="term" value="F:NADH dehydrogenase (ubiquinone) activity"/>
    <property type="evidence" value="ECO:0007669"/>
    <property type="project" value="InterPro"/>
</dbReference>
<dbReference type="PANTHER" id="PTHR42703:SF1">
    <property type="entry name" value="NA(+)_H(+) ANTIPORTER SUBUNIT D1"/>
    <property type="match status" value="1"/>
</dbReference>
<feature type="transmembrane region" description="Helical" evidence="9">
    <location>
        <begin position="382"/>
        <end position="407"/>
    </location>
</feature>
<feature type="region of interest" description="Disordered" evidence="8">
    <location>
        <begin position="591"/>
        <end position="616"/>
    </location>
</feature>
<evidence type="ECO:0000256" key="6">
    <source>
        <dbReference type="ARBA" id="ARBA00023136"/>
    </source>
</evidence>
<keyword evidence="3" id="KW-1003">Cell membrane</keyword>
<name>A0A3N1GA88_9ACTN</name>
<evidence type="ECO:0000256" key="4">
    <source>
        <dbReference type="ARBA" id="ARBA00022692"/>
    </source>
</evidence>
<evidence type="ECO:0000313" key="11">
    <source>
        <dbReference type="EMBL" id="ROP27147.1"/>
    </source>
</evidence>
<feature type="compositionally biased region" description="Gly residues" evidence="8">
    <location>
        <begin position="607"/>
        <end position="616"/>
    </location>
</feature>
<keyword evidence="5 9" id="KW-1133">Transmembrane helix</keyword>
<comment type="subcellular location">
    <subcellularLocation>
        <location evidence="1">Cell membrane</location>
        <topology evidence="1">Multi-pass membrane protein</topology>
    </subcellularLocation>
    <subcellularLocation>
        <location evidence="7">Membrane</location>
        <topology evidence="7">Multi-pass membrane protein</topology>
    </subcellularLocation>
</comment>
<dbReference type="NCBIfam" id="NF009308">
    <property type="entry name" value="PRK12665.1"/>
    <property type="match status" value="1"/>
</dbReference>
<dbReference type="InterPro" id="IPR050586">
    <property type="entry name" value="CPA3_Na-H_Antiporter_D"/>
</dbReference>
<dbReference type="GO" id="GO:0005886">
    <property type="term" value="C:plasma membrane"/>
    <property type="evidence" value="ECO:0007669"/>
    <property type="project" value="UniProtKB-SubCell"/>
</dbReference>
<keyword evidence="4 7" id="KW-0812">Transmembrane</keyword>
<feature type="transmembrane region" description="Helical" evidence="9">
    <location>
        <begin position="156"/>
        <end position="176"/>
    </location>
</feature>
<evidence type="ECO:0000313" key="12">
    <source>
        <dbReference type="Proteomes" id="UP000276232"/>
    </source>
</evidence>
<feature type="transmembrane region" description="Helical" evidence="9">
    <location>
        <begin position="297"/>
        <end position="315"/>
    </location>
</feature>
<gene>
    <name evidence="11" type="ORF">EDC03_2670</name>
</gene>